<protein>
    <submittedName>
        <fullName evidence="2">Uncharacterized protein</fullName>
    </submittedName>
</protein>
<evidence type="ECO:0000313" key="2">
    <source>
        <dbReference type="EMBL" id="KAJ1144152.1"/>
    </source>
</evidence>
<proteinExistence type="predicted"/>
<comment type="caution">
    <text evidence="2">The sequence shown here is derived from an EMBL/GenBank/DDBJ whole genome shotgun (WGS) entry which is preliminary data.</text>
</comment>
<dbReference type="Proteomes" id="UP001066276">
    <property type="component" value="Chromosome 6"/>
</dbReference>
<evidence type="ECO:0000313" key="3">
    <source>
        <dbReference type="Proteomes" id="UP001066276"/>
    </source>
</evidence>
<reference evidence="2" key="1">
    <citation type="journal article" date="2022" name="bioRxiv">
        <title>Sequencing and chromosome-scale assembly of the giantPleurodeles waltlgenome.</title>
        <authorList>
            <person name="Brown T."/>
            <person name="Elewa A."/>
            <person name="Iarovenko S."/>
            <person name="Subramanian E."/>
            <person name="Araus A.J."/>
            <person name="Petzold A."/>
            <person name="Susuki M."/>
            <person name="Suzuki K.-i.T."/>
            <person name="Hayashi T."/>
            <person name="Toyoda A."/>
            <person name="Oliveira C."/>
            <person name="Osipova E."/>
            <person name="Leigh N.D."/>
            <person name="Simon A."/>
            <person name="Yun M.H."/>
        </authorList>
    </citation>
    <scope>NUCLEOTIDE SEQUENCE</scope>
    <source>
        <strain evidence="2">20211129_DDA</strain>
        <tissue evidence="2">Liver</tissue>
    </source>
</reference>
<dbReference type="EMBL" id="JANPWB010000010">
    <property type="protein sequence ID" value="KAJ1144152.1"/>
    <property type="molecule type" value="Genomic_DNA"/>
</dbReference>
<name>A0AAV7QXK6_PLEWA</name>
<dbReference type="AlphaFoldDB" id="A0AAV7QXK6"/>
<feature type="compositionally biased region" description="Basic and acidic residues" evidence="1">
    <location>
        <begin position="27"/>
        <end position="62"/>
    </location>
</feature>
<accession>A0AAV7QXK6</accession>
<evidence type="ECO:0000256" key="1">
    <source>
        <dbReference type="SAM" id="MobiDB-lite"/>
    </source>
</evidence>
<sequence length="74" mass="8209">MAPSTVSAWVAPEATQRAALPIGHTWDTQDERAVKGEVPERQEEADTDRKDLAERTREEGNRRTAGVPGERKPV</sequence>
<gene>
    <name evidence="2" type="ORF">NDU88_010454</name>
</gene>
<organism evidence="2 3">
    <name type="scientific">Pleurodeles waltl</name>
    <name type="common">Iberian ribbed newt</name>
    <dbReference type="NCBI Taxonomy" id="8319"/>
    <lineage>
        <taxon>Eukaryota</taxon>
        <taxon>Metazoa</taxon>
        <taxon>Chordata</taxon>
        <taxon>Craniata</taxon>
        <taxon>Vertebrata</taxon>
        <taxon>Euteleostomi</taxon>
        <taxon>Amphibia</taxon>
        <taxon>Batrachia</taxon>
        <taxon>Caudata</taxon>
        <taxon>Salamandroidea</taxon>
        <taxon>Salamandridae</taxon>
        <taxon>Pleurodelinae</taxon>
        <taxon>Pleurodeles</taxon>
    </lineage>
</organism>
<feature type="region of interest" description="Disordered" evidence="1">
    <location>
        <begin position="20"/>
        <end position="74"/>
    </location>
</feature>
<keyword evidence="3" id="KW-1185">Reference proteome</keyword>